<comment type="caution">
    <text evidence="2">The sequence shown here is derived from an EMBL/GenBank/DDBJ whole genome shotgun (WGS) entry which is preliminary data.</text>
</comment>
<evidence type="ECO:0008006" key="4">
    <source>
        <dbReference type="Google" id="ProtNLM"/>
    </source>
</evidence>
<proteinExistence type="predicted"/>
<dbReference type="EMBL" id="JAAGAX010000013">
    <property type="protein sequence ID" value="KAF2295333.1"/>
    <property type="molecule type" value="Genomic_DNA"/>
</dbReference>
<dbReference type="AlphaFoldDB" id="A0A6A6L5I4"/>
<evidence type="ECO:0000256" key="1">
    <source>
        <dbReference type="ARBA" id="ARBA00022723"/>
    </source>
</evidence>
<keyword evidence="1" id="KW-0479">Metal-binding</keyword>
<reference evidence="2 3" key="1">
    <citation type="journal article" date="2020" name="Mol. Plant">
        <title>The Chromosome-Based Rubber Tree Genome Provides New Insights into Spurge Genome Evolution and Rubber Biosynthesis.</title>
        <authorList>
            <person name="Liu J."/>
            <person name="Shi C."/>
            <person name="Shi C.C."/>
            <person name="Li W."/>
            <person name="Zhang Q.J."/>
            <person name="Zhang Y."/>
            <person name="Li K."/>
            <person name="Lu H.F."/>
            <person name="Shi C."/>
            <person name="Zhu S.T."/>
            <person name="Xiao Z.Y."/>
            <person name="Nan H."/>
            <person name="Yue Y."/>
            <person name="Zhu X.G."/>
            <person name="Wu Y."/>
            <person name="Hong X.N."/>
            <person name="Fan G.Y."/>
            <person name="Tong Y."/>
            <person name="Zhang D."/>
            <person name="Mao C.L."/>
            <person name="Liu Y.L."/>
            <person name="Hao S.J."/>
            <person name="Liu W.Q."/>
            <person name="Lv M.Q."/>
            <person name="Zhang H.B."/>
            <person name="Liu Y."/>
            <person name="Hu-Tang G.R."/>
            <person name="Wang J.P."/>
            <person name="Wang J.H."/>
            <person name="Sun Y.H."/>
            <person name="Ni S.B."/>
            <person name="Chen W.B."/>
            <person name="Zhang X.C."/>
            <person name="Jiao Y.N."/>
            <person name="Eichler E.E."/>
            <person name="Li G.H."/>
            <person name="Liu X."/>
            <person name="Gao L.Z."/>
        </authorList>
    </citation>
    <scope>NUCLEOTIDE SEQUENCE [LARGE SCALE GENOMIC DNA]</scope>
    <source>
        <strain evidence="3">cv. GT1</strain>
        <tissue evidence="2">Leaf</tissue>
    </source>
</reference>
<protein>
    <recommendedName>
        <fullName evidence="4">Enolase C-terminal domain-containing protein</fullName>
    </recommendedName>
</protein>
<dbReference type="InterPro" id="IPR036849">
    <property type="entry name" value="Enolase-like_C_sf"/>
</dbReference>
<name>A0A6A6L5I4_HEVBR</name>
<dbReference type="SUPFAM" id="SSF51604">
    <property type="entry name" value="Enolase C-terminal domain-like"/>
    <property type="match status" value="1"/>
</dbReference>
<gene>
    <name evidence="2" type="ORF">GH714_032594</name>
</gene>
<evidence type="ECO:0000313" key="3">
    <source>
        <dbReference type="Proteomes" id="UP000467840"/>
    </source>
</evidence>
<dbReference type="PANTHER" id="PTHR48073">
    <property type="entry name" value="O-SUCCINYLBENZOATE SYNTHASE-RELATED"/>
    <property type="match status" value="1"/>
</dbReference>
<sequence>MVLNLVLNEIRGILPGTEFASVRAGVEMALIDAVANGTGVPLWRLFDSGISPAFLEQPVHRDDRKGLGEFGNFVRENYGISVAVDESSKFGVMGALEIIELARNSGVNLMISSTVETRLATGFAAHLAAGLGCFKFAGLDTPFLISEDPVFCGYEDNMFAFKLMSSLKPFECLNLHFIMFNLIMYVASGPVYKFLNARGQGDDIKGFVDRPLSGS</sequence>
<dbReference type="Proteomes" id="UP000467840">
    <property type="component" value="Chromosome 7"/>
</dbReference>
<dbReference type="GO" id="GO:0046872">
    <property type="term" value="F:metal ion binding"/>
    <property type="evidence" value="ECO:0007669"/>
    <property type="project" value="UniProtKB-KW"/>
</dbReference>
<evidence type="ECO:0000313" key="2">
    <source>
        <dbReference type="EMBL" id="KAF2295333.1"/>
    </source>
</evidence>
<keyword evidence="3" id="KW-1185">Reference proteome</keyword>
<dbReference type="Gene3D" id="3.20.20.120">
    <property type="entry name" value="Enolase-like C-terminal domain"/>
    <property type="match status" value="1"/>
</dbReference>
<dbReference type="InterPro" id="IPR029017">
    <property type="entry name" value="Enolase-like_N"/>
</dbReference>
<dbReference type="PANTHER" id="PTHR48073:SF4">
    <property type="entry name" value="MANDELATE RACEMASE_MUCONATE LACTONIZING ENZYME C-TERMINAL DOMAIN-CONTAINING PROTEIN"/>
    <property type="match status" value="1"/>
</dbReference>
<dbReference type="Gene3D" id="3.30.390.10">
    <property type="entry name" value="Enolase-like, N-terminal domain"/>
    <property type="match status" value="1"/>
</dbReference>
<organism evidence="2 3">
    <name type="scientific">Hevea brasiliensis</name>
    <name type="common">Para rubber tree</name>
    <name type="synonym">Siphonia brasiliensis</name>
    <dbReference type="NCBI Taxonomy" id="3981"/>
    <lineage>
        <taxon>Eukaryota</taxon>
        <taxon>Viridiplantae</taxon>
        <taxon>Streptophyta</taxon>
        <taxon>Embryophyta</taxon>
        <taxon>Tracheophyta</taxon>
        <taxon>Spermatophyta</taxon>
        <taxon>Magnoliopsida</taxon>
        <taxon>eudicotyledons</taxon>
        <taxon>Gunneridae</taxon>
        <taxon>Pentapetalae</taxon>
        <taxon>rosids</taxon>
        <taxon>fabids</taxon>
        <taxon>Malpighiales</taxon>
        <taxon>Euphorbiaceae</taxon>
        <taxon>Crotonoideae</taxon>
        <taxon>Micrandreae</taxon>
        <taxon>Hevea</taxon>
    </lineage>
</organism>
<accession>A0A6A6L5I4</accession>